<evidence type="ECO:0000256" key="1">
    <source>
        <dbReference type="SAM" id="MobiDB-lite"/>
    </source>
</evidence>
<feature type="compositionally biased region" description="Gly residues" evidence="1">
    <location>
        <begin position="212"/>
        <end position="221"/>
    </location>
</feature>
<feature type="non-terminal residue" evidence="2">
    <location>
        <position position="426"/>
    </location>
</feature>
<dbReference type="AlphaFoldDB" id="A0A6J4MUA9"/>
<sequence length="426" mass="46901">VRTGAPRPPPGWGVVPQALQRAGGQPADRRGLPGRPGVVRPVLRRAAVTGGDRVGARRGAAAVLGARPLRGGAPRPLVAPPGARPGQLRPGRDRPGRRRRRRHRPAGPGLLRRGARLPLREPLPAGGSVGRAPAHRDPRRPGDRQRPHAHRRDARLHRRSRLRWRDPGGRAGGRARRRRHRAAGRGRPVRRRRAAGAAHPPRPARTRLRPGSTGGGRGGAQRGRRPPRRAAPSPQPTRARLRAGGDRVAPLLVRHRLGDARAALPQPLLRGRRRRRGVRRAVHRGTRGRRGLRRRGVRDPGRHRAPRTAVVGDVPARAGRGLSAVPGGPVHGAGHPGLGLRARPGVAGHQDLRRHVRADRRRRRLPRPGLLALRRDLQRRVRRCCGHRCGRAPRGRPVTRCPRRAVGRLPRHRRRLLEVDQRGARL</sequence>
<name>A0A6J4MUA9_9ACTN</name>
<gene>
    <name evidence="2" type="ORF">AVDCRST_MAG47-750</name>
</gene>
<accession>A0A6J4MUA9</accession>
<feature type="compositionally biased region" description="Basic residues" evidence="1">
    <location>
        <begin position="173"/>
        <end position="194"/>
    </location>
</feature>
<feature type="compositionally biased region" description="Basic and acidic residues" evidence="1">
    <location>
        <begin position="134"/>
        <end position="146"/>
    </location>
</feature>
<protein>
    <submittedName>
        <fullName evidence="2">Uncharacterized protein</fullName>
    </submittedName>
</protein>
<proteinExistence type="predicted"/>
<feature type="compositionally biased region" description="Basic residues" evidence="1">
    <location>
        <begin position="275"/>
        <end position="296"/>
    </location>
</feature>
<feature type="non-terminal residue" evidence="2">
    <location>
        <position position="1"/>
    </location>
</feature>
<dbReference type="EMBL" id="CADCUK010000055">
    <property type="protein sequence ID" value="CAA9367497.1"/>
    <property type="molecule type" value="Genomic_DNA"/>
</dbReference>
<feature type="compositionally biased region" description="Low complexity" evidence="1">
    <location>
        <begin position="64"/>
        <end position="73"/>
    </location>
</feature>
<evidence type="ECO:0000313" key="2">
    <source>
        <dbReference type="EMBL" id="CAA9367497.1"/>
    </source>
</evidence>
<feature type="compositionally biased region" description="Pro residues" evidence="1">
    <location>
        <begin position="1"/>
        <end position="11"/>
    </location>
</feature>
<feature type="region of interest" description="Disordered" evidence="1">
    <location>
        <begin position="1"/>
        <end position="38"/>
    </location>
</feature>
<feature type="compositionally biased region" description="Basic residues" evidence="1">
    <location>
        <begin position="95"/>
        <end position="105"/>
    </location>
</feature>
<feature type="compositionally biased region" description="Low complexity" evidence="1">
    <location>
        <begin position="106"/>
        <end position="126"/>
    </location>
</feature>
<feature type="compositionally biased region" description="Basic residues" evidence="1">
    <location>
        <begin position="147"/>
        <end position="162"/>
    </location>
</feature>
<feature type="region of interest" description="Disordered" evidence="1">
    <location>
        <begin position="64"/>
        <end position="246"/>
    </location>
</feature>
<feature type="region of interest" description="Disordered" evidence="1">
    <location>
        <begin position="275"/>
        <end position="305"/>
    </location>
</feature>
<reference evidence="2" key="1">
    <citation type="submission" date="2020-02" db="EMBL/GenBank/DDBJ databases">
        <authorList>
            <person name="Meier V. D."/>
        </authorList>
    </citation>
    <scope>NUCLEOTIDE SEQUENCE</scope>
    <source>
        <strain evidence="2">AVDCRST_MAG47</strain>
    </source>
</reference>
<organism evidence="2">
    <name type="scientific">uncultured Nocardioidaceae bacterium</name>
    <dbReference type="NCBI Taxonomy" id="253824"/>
    <lineage>
        <taxon>Bacteria</taxon>
        <taxon>Bacillati</taxon>
        <taxon>Actinomycetota</taxon>
        <taxon>Actinomycetes</taxon>
        <taxon>Propionibacteriales</taxon>
        <taxon>Nocardioidaceae</taxon>
        <taxon>environmental samples</taxon>
    </lineage>
</organism>